<dbReference type="GO" id="GO:0008237">
    <property type="term" value="F:metallopeptidase activity"/>
    <property type="evidence" value="ECO:0007669"/>
    <property type="project" value="UniProtKB-KW"/>
</dbReference>
<dbReference type="PANTHER" id="PTHR35864:SF1">
    <property type="entry name" value="ZINC METALLOPROTEASE YWHC-RELATED"/>
    <property type="match status" value="1"/>
</dbReference>
<keyword evidence="9" id="KW-0862">Zinc</keyword>
<proteinExistence type="inferred from homology"/>
<evidence type="ECO:0000256" key="13">
    <source>
        <dbReference type="SAM" id="Phobius"/>
    </source>
</evidence>
<evidence type="ECO:0000313" key="15">
    <source>
        <dbReference type="EMBL" id="ASQ45441.1"/>
    </source>
</evidence>
<evidence type="ECO:0000256" key="7">
    <source>
        <dbReference type="ARBA" id="ARBA00022723"/>
    </source>
</evidence>
<evidence type="ECO:0000256" key="2">
    <source>
        <dbReference type="ARBA" id="ARBA00004651"/>
    </source>
</evidence>
<dbReference type="PANTHER" id="PTHR35864">
    <property type="entry name" value="ZINC METALLOPROTEASE MJ0611-RELATED"/>
    <property type="match status" value="1"/>
</dbReference>
<dbReference type="AlphaFoldDB" id="A0A222P0T8"/>
<evidence type="ECO:0000256" key="12">
    <source>
        <dbReference type="ARBA" id="ARBA00023136"/>
    </source>
</evidence>
<dbReference type="EMBL" id="CP016397">
    <property type="protein sequence ID" value="ASQ45441.1"/>
    <property type="molecule type" value="Genomic_DNA"/>
</dbReference>
<feature type="domain" description="Peptidase M50" evidence="14">
    <location>
        <begin position="139"/>
        <end position="193"/>
    </location>
</feature>
<dbReference type="RefSeq" id="WP_094090495.1">
    <property type="nucleotide sequence ID" value="NZ_CP016397.1"/>
</dbReference>
<gene>
    <name evidence="15" type="ORF">clem_04415</name>
</gene>
<evidence type="ECO:0000259" key="14">
    <source>
        <dbReference type="Pfam" id="PF02163"/>
    </source>
</evidence>
<keyword evidence="11" id="KW-0482">Metalloprotease</keyword>
<feature type="transmembrane region" description="Helical" evidence="13">
    <location>
        <begin position="12"/>
        <end position="33"/>
    </location>
</feature>
<dbReference type="GO" id="GO:0006508">
    <property type="term" value="P:proteolysis"/>
    <property type="evidence" value="ECO:0007669"/>
    <property type="project" value="UniProtKB-KW"/>
</dbReference>
<feature type="transmembrane region" description="Helical" evidence="13">
    <location>
        <begin position="130"/>
        <end position="152"/>
    </location>
</feature>
<dbReference type="CDD" id="cd06158">
    <property type="entry name" value="S2P-M50_like_1"/>
    <property type="match status" value="1"/>
</dbReference>
<organism evidence="15 16">
    <name type="scientific">Legionella clemsonensis</name>
    <dbReference type="NCBI Taxonomy" id="1867846"/>
    <lineage>
        <taxon>Bacteria</taxon>
        <taxon>Pseudomonadati</taxon>
        <taxon>Pseudomonadota</taxon>
        <taxon>Gammaproteobacteria</taxon>
        <taxon>Legionellales</taxon>
        <taxon>Legionellaceae</taxon>
        <taxon>Legionella</taxon>
    </lineage>
</organism>
<evidence type="ECO:0000256" key="6">
    <source>
        <dbReference type="ARBA" id="ARBA00022692"/>
    </source>
</evidence>
<comment type="subcellular location">
    <subcellularLocation>
        <location evidence="2">Cell membrane</location>
        <topology evidence="2">Multi-pass membrane protein</topology>
    </subcellularLocation>
</comment>
<keyword evidence="5" id="KW-0645">Protease</keyword>
<dbReference type="GO" id="GO:0005886">
    <property type="term" value="C:plasma membrane"/>
    <property type="evidence" value="ECO:0007669"/>
    <property type="project" value="UniProtKB-SubCell"/>
</dbReference>
<evidence type="ECO:0000256" key="1">
    <source>
        <dbReference type="ARBA" id="ARBA00001947"/>
    </source>
</evidence>
<evidence type="ECO:0000256" key="11">
    <source>
        <dbReference type="ARBA" id="ARBA00023049"/>
    </source>
</evidence>
<feature type="transmembrane region" description="Helical" evidence="13">
    <location>
        <begin position="96"/>
        <end position="118"/>
    </location>
</feature>
<dbReference type="KEGG" id="lcd:clem_04415"/>
<dbReference type="InterPro" id="IPR044537">
    <property type="entry name" value="Rip2-like"/>
</dbReference>
<dbReference type="Proteomes" id="UP000201728">
    <property type="component" value="Chromosome"/>
</dbReference>
<comment type="similarity">
    <text evidence="3">Belongs to the peptidase M50B family.</text>
</comment>
<keyword evidence="10 13" id="KW-1133">Transmembrane helix</keyword>
<protein>
    <submittedName>
        <fullName evidence="15">Peptidase family M50</fullName>
    </submittedName>
</protein>
<dbReference type="Pfam" id="PF02163">
    <property type="entry name" value="Peptidase_M50"/>
    <property type="match status" value="1"/>
</dbReference>
<dbReference type="OrthoDB" id="9800627at2"/>
<keyword evidence="6 13" id="KW-0812">Transmembrane</keyword>
<dbReference type="InterPro" id="IPR008915">
    <property type="entry name" value="Peptidase_M50"/>
</dbReference>
<keyword evidence="12 13" id="KW-0472">Membrane</keyword>
<evidence type="ECO:0000256" key="5">
    <source>
        <dbReference type="ARBA" id="ARBA00022670"/>
    </source>
</evidence>
<feature type="transmembrane region" description="Helical" evidence="13">
    <location>
        <begin position="54"/>
        <end position="76"/>
    </location>
</feature>
<keyword evidence="4" id="KW-1003">Cell membrane</keyword>
<feature type="transmembrane region" description="Helical" evidence="13">
    <location>
        <begin position="184"/>
        <end position="202"/>
    </location>
</feature>
<comment type="cofactor">
    <cofactor evidence="1">
        <name>Zn(2+)</name>
        <dbReference type="ChEBI" id="CHEBI:29105"/>
    </cofactor>
</comment>
<dbReference type="GO" id="GO:0046872">
    <property type="term" value="F:metal ion binding"/>
    <property type="evidence" value="ECO:0007669"/>
    <property type="project" value="UniProtKB-KW"/>
</dbReference>
<evidence type="ECO:0000256" key="10">
    <source>
        <dbReference type="ARBA" id="ARBA00022989"/>
    </source>
</evidence>
<evidence type="ECO:0000313" key="16">
    <source>
        <dbReference type="Proteomes" id="UP000201728"/>
    </source>
</evidence>
<accession>A0A222P0T8</accession>
<evidence type="ECO:0000256" key="9">
    <source>
        <dbReference type="ARBA" id="ARBA00022833"/>
    </source>
</evidence>
<keyword evidence="16" id="KW-1185">Reference proteome</keyword>
<evidence type="ECO:0000256" key="8">
    <source>
        <dbReference type="ARBA" id="ARBA00022801"/>
    </source>
</evidence>
<reference evidence="16" key="1">
    <citation type="submission" date="2016-07" db="EMBL/GenBank/DDBJ databases">
        <authorList>
            <person name="Florea S."/>
            <person name="Webb J.S."/>
            <person name="Jaromczyk J."/>
            <person name="Schardl C.L."/>
        </authorList>
    </citation>
    <scope>NUCLEOTIDE SEQUENCE [LARGE SCALE GENOMIC DNA]</scope>
    <source>
        <strain evidence="16">CDC-D5610</strain>
    </source>
</reference>
<dbReference type="InterPro" id="IPR052348">
    <property type="entry name" value="Metallopeptidase_M50B"/>
</dbReference>
<keyword evidence="7" id="KW-0479">Metal-binding</keyword>
<name>A0A222P0T8_9GAMM</name>
<evidence type="ECO:0000256" key="4">
    <source>
        <dbReference type="ARBA" id="ARBA00022475"/>
    </source>
</evidence>
<sequence>MPELTTIQQIAIWLLPVLFGITLHEAAHAWVAYRLGDTTAKMLGRVSFNPMRHIDLIGTIIVPIAVLILSRFNFVFGWAKPVPINDSQFRHPRRDIALATAAGPLSNLLMAIMWTGLLKIAANMNPQSSNFALFLLLAARAGIIINLLLAYLNLIPIPPLDGSRIVASLMPPRHASIYLRLEPWGFFILLILLFTGVLPWLINPPIQWSLMFLRALFNL</sequence>
<keyword evidence="8" id="KW-0378">Hydrolase</keyword>
<evidence type="ECO:0000256" key="3">
    <source>
        <dbReference type="ARBA" id="ARBA00007931"/>
    </source>
</evidence>